<sequence length="152" mass="16499">MAPDIYPLFAAFVYIDFARAAPPWSSLQKFGQWRSAGSTSVSLVPFFDLIVFHSPTFYTLPVVLVQNLSSLHFHYSGSQSRTLPAQTDGTSVTPSMTVSFRGNHLLLPHGPPIVPPSASSFSFPFILIPVTVTSGSPLETPPPSLSYSPPLY</sequence>
<keyword evidence="2" id="KW-1185">Reference proteome</keyword>
<protein>
    <submittedName>
        <fullName evidence="1">Uncharacterized protein</fullName>
    </submittedName>
</protein>
<dbReference type="EMBL" id="JAWWNJ010000004">
    <property type="protein sequence ID" value="KAK7057348.1"/>
    <property type="molecule type" value="Genomic_DNA"/>
</dbReference>
<accession>A0AAW0E0J3</accession>
<organism evidence="1 2">
    <name type="scientific">Favolaschia claudopus</name>
    <dbReference type="NCBI Taxonomy" id="2862362"/>
    <lineage>
        <taxon>Eukaryota</taxon>
        <taxon>Fungi</taxon>
        <taxon>Dikarya</taxon>
        <taxon>Basidiomycota</taxon>
        <taxon>Agaricomycotina</taxon>
        <taxon>Agaricomycetes</taxon>
        <taxon>Agaricomycetidae</taxon>
        <taxon>Agaricales</taxon>
        <taxon>Marasmiineae</taxon>
        <taxon>Mycenaceae</taxon>
        <taxon>Favolaschia</taxon>
    </lineage>
</organism>
<comment type="caution">
    <text evidence="1">The sequence shown here is derived from an EMBL/GenBank/DDBJ whole genome shotgun (WGS) entry which is preliminary data.</text>
</comment>
<dbReference type="Proteomes" id="UP001362999">
    <property type="component" value="Unassembled WGS sequence"/>
</dbReference>
<name>A0AAW0E0J3_9AGAR</name>
<evidence type="ECO:0000313" key="2">
    <source>
        <dbReference type="Proteomes" id="UP001362999"/>
    </source>
</evidence>
<evidence type="ECO:0000313" key="1">
    <source>
        <dbReference type="EMBL" id="KAK7057348.1"/>
    </source>
</evidence>
<proteinExistence type="predicted"/>
<gene>
    <name evidence="1" type="ORF">R3P38DRAFT_3168867</name>
</gene>
<reference evidence="1 2" key="1">
    <citation type="journal article" date="2024" name="J Genomics">
        <title>Draft genome sequencing and assembly of Favolaschia claudopus CIRM-BRFM 2984 isolated from oak limbs.</title>
        <authorList>
            <person name="Navarro D."/>
            <person name="Drula E."/>
            <person name="Chaduli D."/>
            <person name="Cazenave R."/>
            <person name="Ahrendt S."/>
            <person name="Wang J."/>
            <person name="Lipzen A."/>
            <person name="Daum C."/>
            <person name="Barry K."/>
            <person name="Grigoriev I.V."/>
            <person name="Favel A."/>
            <person name="Rosso M.N."/>
            <person name="Martin F."/>
        </authorList>
    </citation>
    <scope>NUCLEOTIDE SEQUENCE [LARGE SCALE GENOMIC DNA]</scope>
    <source>
        <strain evidence="1 2">CIRM-BRFM 2984</strain>
    </source>
</reference>
<dbReference type="AlphaFoldDB" id="A0AAW0E0J3"/>